<dbReference type="Gene3D" id="3.40.50.2300">
    <property type="match status" value="1"/>
</dbReference>
<organism evidence="6 7">
    <name type="scientific">Idiomarina aquatica</name>
    <dbReference type="NCBI Taxonomy" id="1327752"/>
    <lineage>
        <taxon>Bacteria</taxon>
        <taxon>Pseudomonadati</taxon>
        <taxon>Pseudomonadota</taxon>
        <taxon>Gammaproteobacteria</taxon>
        <taxon>Alteromonadales</taxon>
        <taxon>Idiomarinaceae</taxon>
        <taxon>Idiomarina</taxon>
    </lineage>
</organism>
<dbReference type="GO" id="GO:0000160">
    <property type="term" value="P:phosphorelay signal transduction system"/>
    <property type="evidence" value="ECO:0007669"/>
    <property type="project" value="InterPro"/>
</dbReference>
<dbReference type="Gene3D" id="3.30.1330.200">
    <property type="match status" value="1"/>
</dbReference>
<keyword evidence="1 3" id="KW-0145">Chemotaxis</keyword>
<dbReference type="EC" id="3.5.1.44" evidence="3"/>
<dbReference type="GO" id="GO:0006935">
    <property type="term" value="P:chemotaxis"/>
    <property type="evidence" value="ECO:0007669"/>
    <property type="project" value="UniProtKB-UniRule"/>
</dbReference>
<keyword evidence="7" id="KW-1185">Reference proteome</keyword>
<evidence type="ECO:0000313" key="6">
    <source>
        <dbReference type="EMBL" id="RUO42442.1"/>
    </source>
</evidence>
<dbReference type="InterPro" id="IPR052048">
    <property type="entry name" value="ST_Response_Regulator"/>
</dbReference>
<evidence type="ECO:0000259" key="5">
    <source>
        <dbReference type="PROSITE" id="PS50110"/>
    </source>
</evidence>
<proteinExistence type="inferred from homology"/>
<feature type="domain" description="Response regulatory" evidence="5">
    <location>
        <begin position="183"/>
        <end position="297"/>
    </location>
</feature>
<dbReference type="PROSITE" id="PS50110">
    <property type="entry name" value="RESPONSE_REGULATORY"/>
    <property type="match status" value="1"/>
</dbReference>
<dbReference type="InterPro" id="IPR038592">
    <property type="entry name" value="CheD-like_sf"/>
</dbReference>
<evidence type="ECO:0000256" key="2">
    <source>
        <dbReference type="ARBA" id="ARBA00022801"/>
    </source>
</evidence>
<comment type="caution">
    <text evidence="6">The sequence shown here is derived from an EMBL/GenBank/DDBJ whole genome shotgun (WGS) entry which is preliminary data.</text>
</comment>
<evidence type="ECO:0000313" key="7">
    <source>
        <dbReference type="Proteomes" id="UP000286680"/>
    </source>
</evidence>
<name>A0AA94EF31_9GAMM</name>
<comment type="function">
    <text evidence="3">Probably deamidates glutamine residues to glutamate on methyl-accepting chemotaxis receptors (MCPs), playing an important role in chemotaxis.</text>
</comment>
<dbReference type="SMART" id="SM00448">
    <property type="entry name" value="REC"/>
    <property type="match status" value="1"/>
</dbReference>
<dbReference type="SUPFAM" id="SSF52172">
    <property type="entry name" value="CheY-like"/>
    <property type="match status" value="1"/>
</dbReference>
<evidence type="ECO:0000256" key="4">
    <source>
        <dbReference type="PROSITE-ProRule" id="PRU00169"/>
    </source>
</evidence>
<dbReference type="SUPFAM" id="SSF64438">
    <property type="entry name" value="CNF1/YfiH-like putative cysteine hydrolases"/>
    <property type="match status" value="1"/>
</dbReference>
<dbReference type="EMBL" id="PIPS01000003">
    <property type="protein sequence ID" value="RUO42442.1"/>
    <property type="molecule type" value="Genomic_DNA"/>
</dbReference>
<dbReference type="AlphaFoldDB" id="A0AA94EF31"/>
<dbReference type="PANTHER" id="PTHR43228">
    <property type="entry name" value="TWO-COMPONENT RESPONSE REGULATOR"/>
    <property type="match status" value="1"/>
</dbReference>
<reference evidence="7" key="1">
    <citation type="journal article" date="2018" name="Front. Microbiol.">
        <title>Genome-Based Analysis Reveals the Taxonomy and Diversity of the Family Idiomarinaceae.</title>
        <authorList>
            <person name="Liu Y."/>
            <person name="Lai Q."/>
            <person name="Shao Z."/>
        </authorList>
    </citation>
    <scope>NUCLEOTIDE SEQUENCE [LARGE SCALE GENOMIC DNA]</scope>
    <source>
        <strain evidence="7">SN-14</strain>
    </source>
</reference>
<dbReference type="InterPro" id="IPR005659">
    <property type="entry name" value="Chemorcpt_Glu_NH3ase_CheD"/>
</dbReference>
<dbReference type="Proteomes" id="UP000286680">
    <property type="component" value="Unassembled WGS sequence"/>
</dbReference>
<evidence type="ECO:0000256" key="3">
    <source>
        <dbReference type="HAMAP-Rule" id="MF_01440"/>
    </source>
</evidence>
<dbReference type="Pfam" id="PF00072">
    <property type="entry name" value="Response_reg"/>
    <property type="match status" value="1"/>
</dbReference>
<dbReference type="PANTHER" id="PTHR43228:SF1">
    <property type="entry name" value="TWO-COMPONENT RESPONSE REGULATOR ARR22"/>
    <property type="match status" value="1"/>
</dbReference>
<dbReference type="GO" id="GO:0050568">
    <property type="term" value="F:protein-glutamine glutaminase activity"/>
    <property type="evidence" value="ECO:0007669"/>
    <property type="project" value="UniProtKB-UniRule"/>
</dbReference>
<dbReference type="InterPro" id="IPR001789">
    <property type="entry name" value="Sig_transdc_resp-reg_receiver"/>
</dbReference>
<dbReference type="HAMAP" id="MF_01440">
    <property type="entry name" value="CheD"/>
    <property type="match status" value="1"/>
</dbReference>
<comment type="catalytic activity">
    <reaction evidence="3">
        <text>L-glutaminyl-[protein] + H2O = L-glutamyl-[protein] + NH4(+)</text>
        <dbReference type="Rhea" id="RHEA:16441"/>
        <dbReference type="Rhea" id="RHEA-COMP:10207"/>
        <dbReference type="Rhea" id="RHEA-COMP:10208"/>
        <dbReference type="ChEBI" id="CHEBI:15377"/>
        <dbReference type="ChEBI" id="CHEBI:28938"/>
        <dbReference type="ChEBI" id="CHEBI:29973"/>
        <dbReference type="ChEBI" id="CHEBI:30011"/>
        <dbReference type="EC" id="3.5.1.44"/>
    </reaction>
</comment>
<evidence type="ECO:0000256" key="1">
    <source>
        <dbReference type="ARBA" id="ARBA00022500"/>
    </source>
</evidence>
<dbReference type="InterPro" id="IPR011324">
    <property type="entry name" value="Cytotoxic_necrot_fac-like_cat"/>
</dbReference>
<feature type="modified residue" description="4-aspartylphosphate" evidence="4">
    <location>
        <position position="232"/>
    </location>
</feature>
<accession>A0AA94EF31</accession>
<sequence length="307" mass="33789">MTLIKSTANRIVLNIGELVFGGGSKPLHTLLGSCIAITLWHPKHQLSGMCHFALPSNPDNSPDRKLDARYGDDCVALFKRLTEERNVPLREFKARIFGGGNMLESARLESAMESQFSAANIGEVNAAQAFSQLLAEGVTIMEADVGEEGYRKVDFDPTTGVASVEFVSVEKKKQTATADRKQKILIVDDNLETRTILTRSLRKAGYDTEQARNGVEAVALYERFQPDIILMDMMMPIMDGVSATKQLREAHAEQPILMLTGSEELESMAQAFDAGATDFISKPIRVPVLKQHIYNALNTLKKATASK</sequence>
<gene>
    <name evidence="3" type="primary">cheD</name>
    <name evidence="6" type="ORF">CWE23_10110</name>
</gene>
<dbReference type="Pfam" id="PF03975">
    <property type="entry name" value="CheD"/>
    <property type="match status" value="1"/>
</dbReference>
<protein>
    <recommendedName>
        <fullName evidence="3">Probable chemoreceptor glutamine deamidase CheD</fullName>
        <ecNumber evidence="3">3.5.1.44</ecNumber>
    </recommendedName>
</protein>
<keyword evidence="4" id="KW-0597">Phosphoprotein</keyword>
<comment type="similarity">
    <text evidence="3">Belongs to the CheD family.</text>
</comment>
<dbReference type="CDD" id="cd16352">
    <property type="entry name" value="CheD"/>
    <property type="match status" value="1"/>
</dbReference>
<dbReference type="InterPro" id="IPR011006">
    <property type="entry name" value="CheY-like_superfamily"/>
</dbReference>
<keyword evidence="2 3" id="KW-0378">Hydrolase</keyword>
<dbReference type="RefSeq" id="WP_126820170.1">
    <property type="nucleotide sequence ID" value="NZ_PIPS01000003.1"/>
</dbReference>